<dbReference type="AlphaFoldDB" id="A0A0E9SQK2"/>
<reference evidence="1" key="2">
    <citation type="journal article" date="2015" name="Fish Shellfish Immunol.">
        <title>Early steps in the European eel (Anguilla anguilla)-Vibrio vulnificus interaction in the gills: Role of the RtxA13 toxin.</title>
        <authorList>
            <person name="Callol A."/>
            <person name="Pajuelo D."/>
            <person name="Ebbesson L."/>
            <person name="Teles M."/>
            <person name="MacKenzie S."/>
            <person name="Amaro C."/>
        </authorList>
    </citation>
    <scope>NUCLEOTIDE SEQUENCE</scope>
</reference>
<reference evidence="1" key="1">
    <citation type="submission" date="2014-11" db="EMBL/GenBank/DDBJ databases">
        <authorList>
            <person name="Amaro Gonzalez C."/>
        </authorList>
    </citation>
    <scope>NUCLEOTIDE SEQUENCE</scope>
</reference>
<proteinExistence type="predicted"/>
<sequence>MGLIQVAKIFQKDIRSSKRFTIHPLRRSQTKFIILFSPSIYIYFY</sequence>
<protein>
    <submittedName>
        <fullName evidence="1">Uncharacterized protein</fullName>
    </submittedName>
</protein>
<dbReference type="EMBL" id="GBXM01064991">
    <property type="protein sequence ID" value="JAH43586.1"/>
    <property type="molecule type" value="Transcribed_RNA"/>
</dbReference>
<evidence type="ECO:0000313" key="1">
    <source>
        <dbReference type="EMBL" id="JAH43586.1"/>
    </source>
</evidence>
<accession>A0A0E9SQK2</accession>
<organism evidence="1">
    <name type="scientific">Anguilla anguilla</name>
    <name type="common">European freshwater eel</name>
    <name type="synonym">Muraena anguilla</name>
    <dbReference type="NCBI Taxonomy" id="7936"/>
    <lineage>
        <taxon>Eukaryota</taxon>
        <taxon>Metazoa</taxon>
        <taxon>Chordata</taxon>
        <taxon>Craniata</taxon>
        <taxon>Vertebrata</taxon>
        <taxon>Euteleostomi</taxon>
        <taxon>Actinopterygii</taxon>
        <taxon>Neopterygii</taxon>
        <taxon>Teleostei</taxon>
        <taxon>Anguilliformes</taxon>
        <taxon>Anguillidae</taxon>
        <taxon>Anguilla</taxon>
    </lineage>
</organism>
<name>A0A0E9SQK2_ANGAN</name>